<keyword evidence="7" id="KW-1185">Reference proteome</keyword>
<evidence type="ECO:0000256" key="4">
    <source>
        <dbReference type="ARBA" id="ARBA00044235"/>
    </source>
</evidence>
<gene>
    <name evidence="6" type="ORF">GBAR_LOCUS13481</name>
</gene>
<dbReference type="AlphaFoldDB" id="A0AA35S5Q8"/>
<name>A0AA35S5Q8_GEOBA</name>
<dbReference type="GO" id="GO:0043083">
    <property type="term" value="C:synaptic cleft"/>
    <property type="evidence" value="ECO:0007669"/>
    <property type="project" value="UniProtKB-SubCell"/>
</dbReference>
<evidence type="ECO:0000313" key="7">
    <source>
        <dbReference type="Proteomes" id="UP001174909"/>
    </source>
</evidence>
<dbReference type="Proteomes" id="UP001174909">
    <property type="component" value="Unassembled WGS sequence"/>
</dbReference>
<dbReference type="PANTHER" id="PTHR28052:SF1">
    <property type="entry name" value="UPF0545 PROTEIN C22ORF39"/>
    <property type="match status" value="1"/>
</dbReference>
<feature type="region of interest" description="Disordered" evidence="5">
    <location>
        <begin position="104"/>
        <end position="141"/>
    </location>
</feature>
<protein>
    <recommendedName>
        <fullName evidence="3">Synaptic plasticity regulator PANTS</fullName>
    </recommendedName>
    <alternativeName>
        <fullName evidence="4">Plasticity-associated neural transcript short</fullName>
    </alternativeName>
</protein>
<dbReference type="InterPro" id="IPR021475">
    <property type="entry name" value="Pants/Emi1-like"/>
</dbReference>
<comment type="caution">
    <text evidence="6">The sequence shown here is derived from an EMBL/GenBank/DDBJ whole genome shotgun (WGS) entry which is preliminary data.</text>
</comment>
<proteinExistence type="inferred from homology"/>
<dbReference type="EMBL" id="CASHTH010001989">
    <property type="protein sequence ID" value="CAI8023017.1"/>
    <property type="molecule type" value="Genomic_DNA"/>
</dbReference>
<comment type="similarity">
    <text evidence="1">Belongs to the UPF0545 family.</text>
</comment>
<dbReference type="PANTHER" id="PTHR28052">
    <property type="entry name" value="UPF0545 PROTEIN C22ORF39"/>
    <property type="match status" value="1"/>
</dbReference>
<reference evidence="6" key="1">
    <citation type="submission" date="2023-03" db="EMBL/GenBank/DDBJ databases">
        <authorList>
            <person name="Steffen K."/>
            <person name="Cardenas P."/>
        </authorList>
    </citation>
    <scope>NUCLEOTIDE SEQUENCE</scope>
</reference>
<comment type="subcellular location">
    <subcellularLocation>
        <location evidence="2">Synaptic cleft</location>
    </subcellularLocation>
</comment>
<evidence type="ECO:0000256" key="2">
    <source>
        <dbReference type="ARBA" id="ARBA00043942"/>
    </source>
</evidence>
<dbReference type="Pfam" id="PF11326">
    <property type="entry name" value="PANTS-like"/>
    <property type="match status" value="1"/>
</dbReference>
<accession>A0AA35S5Q8</accession>
<evidence type="ECO:0000256" key="5">
    <source>
        <dbReference type="SAM" id="MobiDB-lite"/>
    </source>
</evidence>
<sequence length="141" mass="16109">MASATQQGDGVADPTGARRIRRNASLAAAEQMEGLRCLDMMAEYRQCISAYHQFHRYYIHGEFSKCKTQKTRISNCIKWKTSNDHKAREDMLKSFEEEQLSMYTQTPVWEMRDQPPEEWDSSDSGNFKGSGGPQGSESSDR</sequence>
<evidence type="ECO:0000313" key="6">
    <source>
        <dbReference type="EMBL" id="CAI8023017.1"/>
    </source>
</evidence>
<organism evidence="6 7">
    <name type="scientific">Geodia barretti</name>
    <name type="common">Barrett's horny sponge</name>
    <dbReference type="NCBI Taxonomy" id="519541"/>
    <lineage>
        <taxon>Eukaryota</taxon>
        <taxon>Metazoa</taxon>
        <taxon>Porifera</taxon>
        <taxon>Demospongiae</taxon>
        <taxon>Heteroscleromorpha</taxon>
        <taxon>Tetractinellida</taxon>
        <taxon>Astrophorina</taxon>
        <taxon>Geodiidae</taxon>
        <taxon>Geodia</taxon>
    </lineage>
</organism>
<evidence type="ECO:0000256" key="3">
    <source>
        <dbReference type="ARBA" id="ARBA00044072"/>
    </source>
</evidence>
<evidence type="ECO:0000256" key="1">
    <source>
        <dbReference type="ARBA" id="ARBA00006412"/>
    </source>
</evidence>